<accession>A0A6P7H3N1</accession>
<feature type="compositionally biased region" description="Low complexity" evidence="1">
    <location>
        <begin position="1066"/>
        <end position="1078"/>
    </location>
</feature>
<evidence type="ECO:0000313" key="2">
    <source>
        <dbReference type="Proteomes" id="UP000515145"/>
    </source>
</evidence>
<dbReference type="GeneID" id="114426060"/>
<name>A0A6P7H3N1_9TELE</name>
<proteinExistence type="predicted"/>
<feature type="compositionally biased region" description="Basic and acidic residues" evidence="1">
    <location>
        <begin position="893"/>
        <end position="908"/>
    </location>
</feature>
<dbReference type="CTD" id="51131"/>
<reference evidence="3" key="1">
    <citation type="submission" date="2025-08" db="UniProtKB">
        <authorList>
            <consortium name="RefSeq"/>
        </authorList>
    </citation>
    <scope>IDENTIFICATION</scope>
</reference>
<feature type="region of interest" description="Disordered" evidence="1">
    <location>
        <begin position="37"/>
        <end position="139"/>
    </location>
</feature>
<feature type="compositionally biased region" description="Basic residues" evidence="1">
    <location>
        <begin position="59"/>
        <end position="69"/>
    </location>
</feature>
<dbReference type="Proteomes" id="UP000515145">
    <property type="component" value="Chromosome 21"/>
</dbReference>
<feature type="region of interest" description="Disordered" evidence="1">
    <location>
        <begin position="738"/>
        <end position="826"/>
    </location>
</feature>
<dbReference type="InParanoid" id="A0A6P7H3N1"/>
<sequence length="1199" mass="133886">MVLMAISHFSCNIFYYIKNEMIKCLVLQMDEMPRSDALCDSSDDDNAHPSTSKSEIASRRPKRSCRRPKSLVEKDNTSEGSEEEYVPHFREESTDSDSSMESKKGQKDKVDSTSRRRTKSSSRPQCESRQYGRFETEPDSTQRFPIVTADADEDEMVEEPSVYVNPALKKEDGSRSYDKKHYCFYCGRQVQKMSRHLIRKHCDKAEVAKALSLPKNSKERRLQLDYIRNKGNFEHNIEVLESHRGKMIPWKQPKEKMKGQEFTHCVYCYGLFTRKVMWRHFQVCKFKPQGESSQGKTRVQALCAFAERAPLGLGEAYWKFVSDMNQDDIAVAIKEDPCILKYGYRLFNRNERVTGQHQRVRQKLRELGRLLLHAKKVAPVKTVRDLIKPENYSHVVSAARSLAGFNDKTGKFHRPSLARTVGHSLRSLAIFIKSEGLKTKDKQAVQHADEFAQLYQESWKFDIASQALTQLDQPNWNSPQLLPFTQDVQNLHCFLSEKQQQRLNTLTEEPSPSNWKDLAKVTLAQVILFNRRGAAEVSRTPLSVYLSKDTSETHDDVNLALTALEQKLCKHFVRITIVEKRGRKVPVLLTPLMRESLDALTEKREECGVLDENRYLFALPQSVHYLRGSDCMRQLVNECNGIKNPKELTSTKLRKHVAALSTVLNLKTTDLDQLADFLGHNIEVHRTHYRLPEGTLQLAKISKVLLAMEQGRLGEYKGKSLDEIHLDVNETAYMERCSQEDAEDMDASEDHELEAEDNMTSLQEGASVPHAQGSEDESTAPSLLECASAPKSRSRRKGGTKRERNGHASAETSNHRAPSKERCSTCERTEGNTVTVYCDKHAASSSHRKATDGGGPPPGRGSACSGGSSSRTSTRRSSSKRRLRVCDTQAENPSKRRPDGTRWNRIESDGSSTDLDDPNPDMALFAPLESDLEESASEQDAESDSLLPVVTCVISQAPQTVPQEQVVQQKTETTSSPPYSHVSETESLMLPVEICIDSEILLESNTQVEPDGDVSESERPLPPVETCMDAQSLTSPQPFTQIVSPAAEAAEGEHGGSSLFVPPASPRSRPGSPPCTSSNMSSGAPETSHVTPPSAGPPAGLTSDPQPSTDSVSFWKSCNAAGCTEAMFSDFISEMKSIYSRILSDEASQQDCDVALAVMEASGNLAALVAKQQKELQKKQLELQKAAAAMRNIVSALKR</sequence>
<feature type="region of interest" description="Disordered" evidence="1">
    <location>
        <begin position="1048"/>
        <end position="1111"/>
    </location>
</feature>
<gene>
    <name evidence="3" type="primary">phf11</name>
</gene>
<feature type="compositionally biased region" description="Basic residues" evidence="1">
    <location>
        <begin position="873"/>
        <end position="883"/>
    </location>
</feature>
<dbReference type="PANTHER" id="PTHR33480:SF5">
    <property type="entry name" value="SI:DKEY-51D8.9"/>
    <property type="match status" value="1"/>
</dbReference>
<dbReference type="OrthoDB" id="8964237at2759"/>
<feature type="compositionally biased region" description="Acidic residues" evidence="1">
    <location>
        <begin position="740"/>
        <end position="757"/>
    </location>
</feature>
<evidence type="ECO:0000313" key="3">
    <source>
        <dbReference type="RefSeq" id="XP_028249003.1"/>
    </source>
</evidence>
<dbReference type="RefSeq" id="XP_028249003.1">
    <property type="nucleotide sequence ID" value="XM_028393202.1"/>
</dbReference>
<feature type="region of interest" description="Disordered" evidence="1">
    <location>
        <begin position="1006"/>
        <end position="1031"/>
    </location>
</feature>
<dbReference type="AlphaFoldDB" id="A0A6P7H3N1"/>
<feature type="compositionally biased region" description="Low complexity" evidence="1">
    <location>
        <begin position="860"/>
        <end position="872"/>
    </location>
</feature>
<protein>
    <submittedName>
        <fullName evidence="3">Uncharacterized protein phf11 isoform X1</fullName>
    </submittedName>
</protein>
<feature type="compositionally biased region" description="Basic and acidic residues" evidence="1">
    <location>
        <begin position="100"/>
        <end position="114"/>
    </location>
</feature>
<feature type="region of interest" description="Disordered" evidence="1">
    <location>
        <begin position="842"/>
        <end position="944"/>
    </location>
</feature>
<organism evidence="2 3">
    <name type="scientific">Parambassis ranga</name>
    <name type="common">Indian glassy fish</name>
    <dbReference type="NCBI Taxonomy" id="210632"/>
    <lineage>
        <taxon>Eukaryota</taxon>
        <taxon>Metazoa</taxon>
        <taxon>Chordata</taxon>
        <taxon>Craniata</taxon>
        <taxon>Vertebrata</taxon>
        <taxon>Euteleostomi</taxon>
        <taxon>Actinopterygii</taxon>
        <taxon>Neopterygii</taxon>
        <taxon>Teleostei</taxon>
        <taxon>Neoteleostei</taxon>
        <taxon>Acanthomorphata</taxon>
        <taxon>Ovalentaria</taxon>
        <taxon>Ambassidae</taxon>
        <taxon>Parambassis</taxon>
    </lineage>
</organism>
<dbReference type="PANTHER" id="PTHR33480">
    <property type="entry name" value="SET DOMAIN-CONTAINING PROTEIN-RELATED"/>
    <property type="match status" value="1"/>
</dbReference>
<feature type="compositionally biased region" description="Acidic residues" evidence="1">
    <location>
        <begin position="930"/>
        <end position="943"/>
    </location>
</feature>
<feature type="compositionally biased region" description="Polar residues" evidence="1">
    <location>
        <begin position="1079"/>
        <end position="1091"/>
    </location>
</feature>
<evidence type="ECO:0000256" key="1">
    <source>
        <dbReference type="SAM" id="MobiDB-lite"/>
    </source>
</evidence>
<keyword evidence="2" id="KW-1185">Reference proteome</keyword>